<name>A0A2S9Q4T7_9HYPH</name>
<dbReference type="InterPro" id="IPR003789">
    <property type="entry name" value="Asn/Gln_tRNA_amidoTrase-B-like"/>
</dbReference>
<reference evidence="1 2" key="1">
    <citation type="submission" date="2018-02" db="EMBL/GenBank/DDBJ databases">
        <title>Whole genome sequencing of endophytic bacterium.</title>
        <authorList>
            <person name="Eedara R."/>
            <person name="Podile A.R."/>
        </authorList>
    </citation>
    <scope>NUCLEOTIDE SEQUENCE [LARGE SCALE GENOMIC DNA]</scope>
    <source>
        <strain evidence="1 2">RP1T</strain>
    </source>
</reference>
<sequence length="153" mass="16281">MSLRDDFTTAVKDAMKSGDKARLSVVRMIQAGLKDRDIAARGGEHDGKIPESEILSMLQKMIKQAQETLETALKAGREEMAAASKAEIEILSSFLPKQMDVAETKAAIAAVVGEIGAAGVKDMGKVMAVLKERFAGKMDFGKTSPLVKEALGG</sequence>
<dbReference type="InterPro" id="IPR042184">
    <property type="entry name" value="YqeY/Aim41_N"/>
</dbReference>
<dbReference type="PANTHER" id="PTHR28055">
    <property type="entry name" value="ALTERED INHERITANCE OF MITOCHONDRIA PROTEIN 41, MITOCHONDRIAL"/>
    <property type="match status" value="1"/>
</dbReference>
<protein>
    <submittedName>
        <fullName evidence="1">Glutamyl-tRNA amidotransferase</fullName>
    </submittedName>
</protein>
<organism evidence="1 2">
    <name type="scientific">Labrys okinawensis</name>
    <dbReference type="NCBI Taxonomy" id="346911"/>
    <lineage>
        <taxon>Bacteria</taxon>
        <taxon>Pseudomonadati</taxon>
        <taxon>Pseudomonadota</taxon>
        <taxon>Alphaproteobacteria</taxon>
        <taxon>Hyphomicrobiales</taxon>
        <taxon>Xanthobacteraceae</taxon>
        <taxon>Labrys</taxon>
    </lineage>
</organism>
<keyword evidence="2" id="KW-1185">Reference proteome</keyword>
<dbReference type="RefSeq" id="WP_105865277.1">
    <property type="nucleotide sequence ID" value="NZ_PUEJ01000014.1"/>
</dbReference>
<dbReference type="PANTHER" id="PTHR28055:SF1">
    <property type="entry name" value="ALTERED INHERITANCE OF MITOCHONDRIA PROTEIN 41, MITOCHONDRIAL"/>
    <property type="match status" value="1"/>
</dbReference>
<dbReference type="InterPro" id="IPR019004">
    <property type="entry name" value="YqeY/Aim41"/>
</dbReference>
<dbReference type="OrthoDB" id="9788127at2"/>
<keyword evidence="1" id="KW-0808">Transferase</keyword>
<dbReference type="GO" id="GO:0016884">
    <property type="term" value="F:carbon-nitrogen ligase activity, with glutamine as amido-N-donor"/>
    <property type="evidence" value="ECO:0007669"/>
    <property type="project" value="InterPro"/>
</dbReference>
<dbReference type="InterPro" id="IPR023168">
    <property type="entry name" value="GatB_Yqey_C_2"/>
</dbReference>
<evidence type="ECO:0000313" key="1">
    <source>
        <dbReference type="EMBL" id="PRH84314.1"/>
    </source>
</evidence>
<accession>A0A2S9Q4T7</accession>
<evidence type="ECO:0000313" key="2">
    <source>
        <dbReference type="Proteomes" id="UP000237682"/>
    </source>
</evidence>
<comment type="caution">
    <text evidence="1">The sequence shown here is derived from an EMBL/GenBank/DDBJ whole genome shotgun (WGS) entry which is preliminary data.</text>
</comment>
<dbReference type="Gene3D" id="1.10.10.410">
    <property type="match status" value="1"/>
</dbReference>
<dbReference type="EMBL" id="PUEJ01000014">
    <property type="protein sequence ID" value="PRH84314.1"/>
    <property type="molecule type" value="Genomic_DNA"/>
</dbReference>
<dbReference type="SUPFAM" id="SSF89095">
    <property type="entry name" value="GatB/YqeY motif"/>
    <property type="match status" value="1"/>
</dbReference>
<dbReference type="Pfam" id="PF09424">
    <property type="entry name" value="YqeY"/>
    <property type="match status" value="1"/>
</dbReference>
<dbReference type="Proteomes" id="UP000237682">
    <property type="component" value="Unassembled WGS sequence"/>
</dbReference>
<proteinExistence type="predicted"/>
<dbReference type="GO" id="GO:0016740">
    <property type="term" value="F:transferase activity"/>
    <property type="evidence" value="ECO:0007669"/>
    <property type="project" value="UniProtKB-KW"/>
</dbReference>
<dbReference type="AlphaFoldDB" id="A0A2S9Q4T7"/>
<gene>
    <name evidence="1" type="ORF">C5L14_27630</name>
</gene>
<dbReference type="Gene3D" id="1.10.1510.10">
    <property type="entry name" value="Uncharacterised protein YqeY/AIM41 PF09424, N-terminal domain"/>
    <property type="match status" value="1"/>
</dbReference>